<name>A0A8T3AX66_DENNO</name>
<dbReference type="EMBL" id="JAGYWB010000013">
    <property type="protein sequence ID" value="KAI0500701.1"/>
    <property type="molecule type" value="Genomic_DNA"/>
</dbReference>
<sequence length="138" mass="15304">MKQKTRSFGGHRKAWKEVGGIHEPSSRCDQRLVSTRNPLISLWTAFLRISDGGQRTPLVRNLWTTNCSFWTTHEGLLAVKQPPNAVLNFWTASRKHLSCRNSLDSSQTMAQAIWETILPSRGGFGQPGTPCGEAGQLG</sequence>
<dbReference type="AlphaFoldDB" id="A0A8T3AX66"/>
<comment type="caution">
    <text evidence="1">The sequence shown here is derived from an EMBL/GenBank/DDBJ whole genome shotgun (WGS) entry which is preliminary data.</text>
</comment>
<accession>A0A8T3AX66</accession>
<protein>
    <submittedName>
        <fullName evidence="1">Uncharacterized protein</fullName>
    </submittedName>
</protein>
<proteinExistence type="predicted"/>
<gene>
    <name evidence="1" type="ORF">KFK09_018917</name>
</gene>
<organism evidence="1 2">
    <name type="scientific">Dendrobium nobile</name>
    <name type="common">Orchid</name>
    <dbReference type="NCBI Taxonomy" id="94219"/>
    <lineage>
        <taxon>Eukaryota</taxon>
        <taxon>Viridiplantae</taxon>
        <taxon>Streptophyta</taxon>
        <taxon>Embryophyta</taxon>
        <taxon>Tracheophyta</taxon>
        <taxon>Spermatophyta</taxon>
        <taxon>Magnoliopsida</taxon>
        <taxon>Liliopsida</taxon>
        <taxon>Asparagales</taxon>
        <taxon>Orchidaceae</taxon>
        <taxon>Epidendroideae</taxon>
        <taxon>Malaxideae</taxon>
        <taxon>Dendrobiinae</taxon>
        <taxon>Dendrobium</taxon>
    </lineage>
</organism>
<keyword evidence="2" id="KW-1185">Reference proteome</keyword>
<dbReference type="Proteomes" id="UP000829196">
    <property type="component" value="Unassembled WGS sequence"/>
</dbReference>
<evidence type="ECO:0000313" key="1">
    <source>
        <dbReference type="EMBL" id="KAI0500701.1"/>
    </source>
</evidence>
<evidence type="ECO:0000313" key="2">
    <source>
        <dbReference type="Proteomes" id="UP000829196"/>
    </source>
</evidence>
<reference evidence="1" key="1">
    <citation type="journal article" date="2022" name="Front. Genet.">
        <title>Chromosome-Scale Assembly of the Dendrobium nobile Genome Provides Insights Into the Molecular Mechanism of the Biosynthesis of the Medicinal Active Ingredient of Dendrobium.</title>
        <authorList>
            <person name="Xu Q."/>
            <person name="Niu S.-C."/>
            <person name="Li K.-L."/>
            <person name="Zheng P.-J."/>
            <person name="Zhang X.-J."/>
            <person name="Jia Y."/>
            <person name="Liu Y."/>
            <person name="Niu Y.-X."/>
            <person name="Yu L.-H."/>
            <person name="Chen D.-F."/>
            <person name="Zhang G.-Q."/>
        </authorList>
    </citation>
    <scope>NUCLEOTIDE SEQUENCE</scope>
    <source>
        <tissue evidence="1">Leaf</tissue>
    </source>
</reference>